<dbReference type="CDD" id="cd00431">
    <property type="entry name" value="cysteine_hydrolases"/>
    <property type="match status" value="1"/>
</dbReference>
<dbReference type="SUPFAM" id="SSF63829">
    <property type="entry name" value="Calcium-dependent phosphotriesterase"/>
    <property type="match status" value="1"/>
</dbReference>
<evidence type="ECO:0000256" key="1">
    <source>
        <dbReference type="ARBA" id="ARBA00022801"/>
    </source>
</evidence>
<accession>A0ABW3F8Q2</accession>
<keyword evidence="1" id="KW-0378">Hydrolase</keyword>
<protein>
    <submittedName>
        <fullName evidence="5">Isochorismatase family protein</fullName>
    </submittedName>
</protein>
<dbReference type="Gene3D" id="3.40.50.850">
    <property type="entry name" value="Isochorismatase-like"/>
    <property type="match status" value="1"/>
</dbReference>
<dbReference type="EMBL" id="JBHTJV010000002">
    <property type="protein sequence ID" value="MFD0914844.1"/>
    <property type="molecule type" value="Genomic_DNA"/>
</dbReference>
<evidence type="ECO:0000313" key="6">
    <source>
        <dbReference type="Proteomes" id="UP001597101"/>
    </source>
</evidence>
<dbReference type="Gene3D" id="2.120.10.30">
    <property type="entry name" value="TolB, C-terminal domain"/>
    <property type="match status" value="1"/>
</dbReference>
<dbReference type="Pfam" id="PF00857">
    <property type="entry name" value="Isochorismatase"/>
    <property type="match status" value="1"/>
</dbReference>
<feature type="compositionally biased region" description="Low complexity" evidence="2">
    <location>
        <begin position="306"/>
        <end position="328"/>
    </location>
</feature>
<dbReference type="SUPFAM" id="SSF52499">
    <property type="entry name" value="Isochorismatase-like hydrolases"/>
    <property type="match status" value="1"/>
</dbReference>
<keyword evidence="6" id="KW-1185">Reference proteome</keyword>
<evidence type="ECO:0000256" key="2">
    <source>
        <dbReference type="SAM" id="MobiDB-lite"/>
    </source>
</evidence>
<dbReference type="PANTHER" id="PTHR47572">
    <property type="entry name" value="LIPOPROTEIN-RELATED"/>
    <property type="match status" value="1"/>
</dbReference>
<evidence type="ECO:0000313" key="5">
    <source>
        <dbReference type="EMBL" id="MFD0914844.1"/>
    </source>
</evidence>
<dbReference type="Pfam" id="PF08450">
    <property type="entry name" value="SGL"/>
    <property type="match status" value="1"/>
</dbReference>
<evidence type="ECO:0000259" key="3">
    <source>
        <dbReference type="Pfam" id="PF00857"/>
    </source>
</evidence>
<gene>
    <name evidence="5" type="ORF">ACFQ14_00325</name>
</gene>
<reference evidence="6" key="1">
    <citation type="journal article" date="2019" name="Int. J. Syst. Evol. Microbiol.">
        <title>The Global Catalogue of Microorganisms (GCM) 10K type strain sequencing project: providing services to taxonomists for standard genome sequencing and annotation.</title>
        <authorList>
            <consortium name="The Broad Institute Genomics Platform"/>
            <consortium name="The Broad Institute Genome Sequencing Center for Infectious Disease"/>
            <person name="Wu L."/>
            <person name="Ma J."/>
        </authorList>
    </citation>
    <scope>NUCLEOTIDE SEQUENCE [LARGE SCALE GENOMIC DNA]</scope>
    <source>
        <strain evidence="6">CCUG 60023</strain>
    </source>
</reference>
<sequence length="532" mass="58201">MSHEAISSTFKDLIDTNAPVQQLGTGFIFTEGPIWHPVEQHLLFSDMPGDVRRRWDKSGVAEVARPSNKGNGMTYDAALNLIVCEHSTSSVVRFRPDGKREVLCTHFEGRELNSPNDVVVKSDGSIYFTDPTYGRMEHFGVPRDTEMGFQGVYRLAPNHRPGDEPQLVSDRYMFGQPNGLCFSPCERWMWVNDTDQANIRMFDVAADGSLTNGRLFASGIRDTQKAGLPDGMKADEKGNVWVTAPGGVWVYSFHGELLGKLSVPEMVANLHWGGENWDTLYLCATTSVYSVSTKVRTRREPFMAHSPNAPAAHANAAASGTASQASSADPALRIDPHRTALIIQDMQNDVIMDGGAFADSGSPEHAKQQNVIENSRRLADACRRAGVLVLHVWFVNEPGHPAMKTNSPLLEGMLEANALVRGTWGVAPVPGLEPQGNDLVVEKITMSAWESGRLENYLKGAGRDTILCTGAWTNMSVEHTARTGADKGYFIIVPQDACSTMNADWHRASIEFAMTNVATVTNVDAVIAALQR</sequence>
<evidence type="ECO:0000259" key="4">
    <source>
        <dbReference type="Pfam" id="PF08450"/>
    </source>
</evidence>
<dbReference type="InterPro" id="IPR036380">
    <property type="entry name" value="Isochorismatase-like_sf"/>
</dbReference>
<dbReference type="PANTHER" id="PTHR47572:SF4">
    <property type="entry name" value="LACTONASE DRP35"/>
    <property type="match status" value="1"/>
</dbReference>
<comment type="caution">
    <text evidence="5">The sequence shown here is derived from an EMBL/GenBank/DDBJ whole genome shotgun (WGS) entry which is preliminary data.</text>
</comment>
<organism evidence="5 6">
    <name type="scientific">Pseudahrensia aquimaris</name>
    <dbReference type="NCBI Taxonomy" id="744461"/>
    <lineage>
        <taxon>Bacteria</taxon>
        <taxon>Pseudomonadati</taxon>
        <taxon>Pseudomonadota</taxon>
        <taxon>Alphaproteobacteria</taxon>
        <taxon>Hyphomicrobiales</taxon>
        <taxon>Ahrensiaceae</taxon>
        <taxon>Pseudahrensia</taxon>
    </lineage>
</organism>
<dbReference type="InterPro" id="IPR011042">
    <property type="entry name" value="6-blade_b-propeller_TolB-like"/>
</dbReference>
<feature type="domain" description="Isochorismatase-like" evidence="3">
    <location>
        <begin position="339"/>
        <end position="523"/>
    </location>
</feature>
<dbReference type="InterPro" id="IPR000868">
    <property type="entry name" value="Isochorismatase-like_dom"/>
</dbReference>
<name>A0ABW3F8Q2_9HYPH</name>
<dbReference type="InterPro" id="IPR051262">
    <property type="entry name" value="SMP-30/CGR1_Lactonase"/>
</dbReference>
<feature type="domain" description="SMP-30/Gluconolactonase/LRE-like region" evidence="4">
    <location>
        <begin position="29"/>
        <end position="284"/>
    </location>
</feature>
<dbReference type="InterPro" id="IPR013658">
    <property type="entry name" value="SGL"/>
</dbReference>
<dbReference type="Proteomes" id="UP001597101">
    <property type="component" value="Unassembled WGS sequence"/>
</dbReference>
<feature type="region of interest" description="Disordered" evidence="2">
    <location>
        <begin position="306"/>
        <end position="329"/>
    </location>
</feature>
<dbReference type="RefSeq" id="WP_377210704.1">
    <property type="nucleotide sequence ID" value="NZ_JBHTJV010000002.1"/>
</dbReference>
<proteinExistence type="predicted"/>